<dbReference type="AlphaFoldDB" id="A0A2T2NP64"/>
<dbReference type="Proteomes" id="UP000240883">
    <property type="component" value="Unassembled WGS sequence"/>
</dbReference>
<feature type="compositionally biased region" description="Basic residues" evidence="1">
    <location>
        <begin position="1"/>
        <end position="12"/>
    </location>
</feature>
<evidence type="ECO:0000256" key="1">
    <source>
        <dbReference type="SAM" id="MobiDB-lite"/>
    </source>
</evidence>
<proteinExistence type="predicted"/>
<feature type="compositionally biased region" description="Basic and acidic residues" evidence="1">
    <location>
        <begin position="477"/>
        <end position="486"/>
    </location>
</feature>
<keyword evidence="3" id="KW-1185">Reference proteome</keyword>
<feature type="region of interest" description="Disordered" evidence="1">
    <location>
        <begin position="1"/>
        <end position="105"/>
    </location>
</feature>
<gene>
    <name evidence="2" type="ORF">BS50DRAFT_573910</name>
</gene>
<reference evidence="2 3" key="1">
    <citation type="journal article" date="2018" name="Front. Microbiol.">
        <title>Genome-Wide Analysis of Corynespora cassiicola Leaf Fall Disease Putative Effectors.</title>
        <authorList>
            <person name="Lopez D."/>
            <person name="Ribeiro S."/>
            <person name="Label P."/>
            <person name="Fumanal B."/>
            <person name="Venisse J.S."/>
            <person name="Kohler A."/>
            <person name="de Oliveira R.R."/>
            <person name="Labutti K."/>
            <person name="Lipzen A."/>
            <person name="Lail K."/>
            <person name="Bauer D."/>
            <person name="Ohm R.A."/>
            <person name="Barry K.W."/>
            <person name="Spatafora J."/>
            <person name="Grigoriev I.V."/>
            <person name="Martin F.M."/>
            <person name="Pujade-Renaud V."/>
        </authorList>
    </citation>
    <scope>NUCLEOTIDE SEQUENCE [LARGE SCALE GENOMIC DNA]</scope>
    <source>
        <strain evidence="2 3">Philippines</strain>
    </source>
</reference>
<dbReference type="EMBL" id="KZ678135">
    <property type="protein sequence ID" value="PSN67169.1"/>
    <property type="molecule type" value="Genomic_DNA"/>
</dbReference>
<feature type="compositionally biased region" description="Low complexity" evidence="1">
    <location>
        <begin position="53"/>
        <end position="62"/>
    </location>
</feature>
<protein>
    <submittedName>
        <fullName evidence="2">Uncharacterized protein</fullName>
    </submittedName>
</protein>
<feature type="region of interest" description="Disordered" evidence="1">
    <location>
        <begin position="527"/>
        <end position="552"/>
    </location>
</feature>
<organism evidence="2 3">
    <name type="scientific">Corynespora cassiicola Philippines</name>
    <dbReference type="NCBI Taxonomy" id="1448308"/>
    <lineage>
        <taxon>Eukaryota</taxon>
        <taxon>Fungi</taxon>
        <taxon>Dikarya</taxon>
        <taxon>Ascomycota</taxon>
        <taxon>Pezizomycotina</taxon>
        <taxon>Dothideomycetes</taxon>
        <taxon>Pleosporomycetidae</taxon>
        <taxon>Pleosporales</taxon>
        <taxon>Corynesporascaceae</taxon>
        <taxon>Corynespora</taxon>
    </lineage>
</organism>
<feature type="compositionally biased region" description="Low complexity" evidence="1">
    <location>
        <begin position="71"/>
        <end position="85"/>
    </location>
</feature>
<feature type="compositionally biased region" description="Polar residues" evidence="1">
    <location>
        <begin position="34"/>
        <end position="43"/>
    </location>
</feature>
<feature type="region of interest" description="Disordered" evidence="1">
    <location>
        <begin position="403"/>
        <end position="489"/>
    </location>
</feature>
<dbReference type="OrthoDB" id="3795553at2759"/>
<evidence type="ECO:0000313" key="3">
    <source>
        <dbReference type="Proteomes" id="UP000240883"/>
    </source>
</evidence>
<sequence>MSIKRLAIRTKKSLSGLYSSHDDKENPGQRNDAESSSSAQPASNGFDEFGMCRSPSSSPAKDSPSKRKRLLGSLRSMGSLRSLRSYHGNSKPCEESPIQTPVKTERPSLALNFEISPSDRPIFDSSRNFSNSSSLNVLHSSPINIVVREAPKEAEGPASTFQVGTVPESPAPILKSAVQEAILSHSISPAPNAPVAGDGPAVASGRDFGLEEPPYSEMLVSSPSLQNIPCPVDFKGKRRSDSLTTHNGSYASDSVEMMSNMEKLVSGFSAAHSESTTKLEALNPNNLRRDIIPARVICPSSLHSVDSSHKSPDEEKMDTRMNSRAARNPALLAPSNNFQIPTVYVKRSRKVIDSEANQSKNPPCIAVDDFQIPIVYVERSRKAVVSGAHQSEDQTHLAGDDFGYLVFDEPDGPQEDNQKADDQPQSQDQCQPGDQGQLERRQSIWGRHSGLYDGTGYGSETTSATPRHSSSDAVTEESVHEEEKAAQVKTPALSVRSMAAPKVHPNESLQDIIRAYASFGGAECEAASSGGSCYSEDEDEATRTSAAVAMSI</sequence>
<name>A0A2T2NP64_CORCC</name>
<feature type="compositionally biased region" description="Low complexity" evidence="1">
    <location>
        <begin position="423"/>
        <end position="436"/>
    </location>
</feature>
<evidence type="ECO:0000313" key="2">
    <source>
        <dbReference type="EMBL" id="PSN67169.1"/>
    </source>
</evidence>
<accession>A0A2T2NP64</accession>
<feature type="compositionally biased region" description="Polar residues" evidence="1">
    <location>
        <begin position="458"/>
        <end position="473"/>
    </location>
</feature>
<feature type="compositionally biased region" description="Basic and acidic residues" evidence="1">
    <location>
        <begin position="20"/>
        <end position="33"/>
    </location>
</feature>